<reference evidence="2" key="1">
    <citation type="submission" date="2021-06" db="EMBL/GenBank/DDBJ databases">
        <authorList>
            <person name="Kallberg Y."/>
            <person name="Tangrot J."/>
            <person name="Rosling A."/>
        </authorList>
    </citation>
    <scope>NUCLEOTIDE SEQUENCE</scope>
    <source>
        <strain evidence="2">BR232B</strain>
    </source>
</reference>
<evidence type="ECO:0000256" key="1">
    <source>
        <dbReference type="SAM" id="MobiDB-lite"/>
    </source>
</evidence>
<comment type="caution">
    <text evidence="2">The sequence shown here is derived from an EMBL/GenBank/DDBJ whole genome shotgun (WGS) entry which is preliminary data.</text>
</comment>
<evidence type="ECO:0000313" key="3">
    <source>
        <dbReference type="Proteomes" id="UP000789739"/>
    </source>
</evidence>
<sequence length="254" mass="29332">MSQQPFQPWLWNYQQQEELVQQQQQQHRHPAASTTYQPMQLEYIDGSNQPSHLLYQDFYLANPQNELQAGPQSRQDQPSLSLSQLPTDVFTFGGLPTYSISQLTNEQQTPVYTDGSNLSMHEQLITGSIQQQNDTLSTLLTHRQQRQQRWLSQYPYSRQLEVQTPNELFTPMQSEHQLDQHGIVQSSHLDYVQSQVYSPTEIIPRPSQSQANIQQVSLQQSNFDRLVTGFPDKSSQMEIDERSSRSQVIGQRGP</sequence>
<keyword evidence="3" id="KW-1185">Reference proteome</keyword>
<evidence type="ECO:0000313" key="2">
    <source>
        <dbReference type="EMBL" id="CAG8588071.1"/>
    </source>
</evidence>
<proteinExistence type="predicted"/>
<feature type="region of interest" description="Disordered" evidence="1">
    <location>
        <begin position="232"/>
        <end position="254"/>
    </location>
</feature>
<gene>
    <name evidence="2" type="ORF">PBRASI_LOCUS6973</name>
</gene>
<protein>
    <submittedName>
        <fullName evidence="2">7739_t:CDS:1</fullName>
    </submittedName>
</protein>
<dbReference type="Proteomes" id="UP000789739">
    <property type="component" value="Unassembled WGS sequence"/>
</dbReference>
<dbReference type="EMBL" id="CAJVPI010001000">
    <property type="protein sequence ID" value="CAG8588071.1"/>
    <property type="molecule type" value="Genomic_DNA"/>
</dbReference>
<feature type="compositionally biased region" description="Polar residues" evidence="1">
    <location>
        <begin position="245"/>
        <end position="254"/>
    </location>
</feature>
<accession>A0A9N9C3Q3</accession>
<name>A0A9N9C3Q3_9GLOM</name>
<feature type="non-terminal residue" evidence="2">
    <location>
        <position position="1"/>
    </location>
</feature>
<dbReference type="AlphaFoldDB" id="A0A9N9C3Q3"/>
<organism evidence="2 3">
    <name type="scientific">Paraglomus brasilianum</name>
    <dbReference type="NCBI Taxonomy" id="144538"/>
    <lineage>
        <taxon>Eukaryota</taxon>
        <taxon>Fungi</taxon>
        <taxon>Fungi incertae sedis</taxon>
        <taxon>Mucoromycota</taxon>
        <taxon>Glomeromycotina</taxon>
        <taxon>Glomeromycetes</taxon>
        <taxon>Paraglomerales</taxon>
        <taxon>Paraglomeraceae</taxon>
        <taxon>Paraglomus</taxon>
    </lineage>
</organism>